<dbReference type="OrthoDB" id="8032690at2759"/>
<proteinExistence type="predicted"/>
<evidence type="ECO:0000313" key="3">
    <source>
        <dbReference type="Proteomes" id="UP000009192"/>
    </source>
</evidence>
<dbReference type="InParanoid" id="A0A0Q9WY12"/>
<organism evidence="2 3">
    <name type="scientific">Drosophila mojavensis</name>
    <name type="common">Fruit fly</name>
    <dbReference type="NCBI Taxonomy" id="7230"/>
    <lineage>
        <taxon>Eukaryota</taxon>
        <taxon>Metazoa</taxon>
        <taxon>Ecdysozoa</taxon>
        <taxon>Arthropoda</taxon>
        <taxon>Hexapoda</taxon>
        <taxon>Insecta</taxon>
        <taxon>Pterygota</taxon>
        <taxon>Neoptera</taxon>
        <taxon>Endopterygota</taxon>
        <taxon>Diptera</taxon>
        <taxon>Brachycera</taxon>
        <taxon>Muscomorpha</taxon>
        <taxon>Ephydroidea</taxon>
        <taxon>Drosophilidae</taxon>
        <taxon>Drosophila</taxon>
    </lineage>
</organism>
<dbReference type="AlphaFoldDB" id="A0A0Q9WY12"/>
<keyword evidence="3" id="KW-1185">Reference proteome</keyword>
<feature type="region of interest" description="Disordered" evidence="1">
    <location>
        <begin position="129"/>
        <end position="152"/>
    </location>
</feature>
<feature type="compositionally biased region" description="Basic and acidic residues" evidence="1">
    <location>
        <begin position="134"/>
        <end position="152"/>
    </location>
</feature>
<reference evidence="2 3" key="1">
    <citation type="journal article" date="2007" name="Nature">
        <title>Evolution of genes and genomes on the Drosophila phylogeny.</title>
        <authorList>
            <consortium name="Drosophila 12 Genomes Consortium"/>
            <person name="Clark A.G."/>
            <person name="Eisen M.B."/>
            <person name="Smith D.R."/>
            <person name="Bergman C.M."/>
            <person name="Oliver B."/>
            <person name="Markow T.A."/>
            <person name="Kaufman T.C."/>
            <person name="Kellis M."/>
            <person name="Gelbart W."/>
            <person name="Iyer V.N."/>
            <person name="Pollard D.A."/>
            <person name="Sackton T.B."/>
            <person name="Larracuente A.M."/>
            <person name="Singh N.D."/>
            <person name="Abad J.P."/>
            <person name="Abt D.N."/>
            <person name="Adryan B."/>
            <person name="Aguade M."/>
            <person name="Akashi H."/>
            <person name="Anderson W.W."/>
            <person name="Aquadro C.F."/>
            <person name="Ardell D.H."/>
            <person name="Arguello R."/>
            <person name="Artieri C.G."/>
            <person name="Barbash D.A."/>
            <person name="Barker D."/>
            <person name="Barsanti P."/>
            <person name="Batterham P."/>
            <person name="Batzoglou S."/>
            <person name="Begun D."/>
            <person name="Bhutkar A."/>
            <person name="Blanco E."/>
            <person name="Bosak S.A."/>
            <person name="Bradley R.K."/>
            <person name="Brand A.D."/>
            <person name="Brent M.R."/>
            <person name="Brooks A.N."/>
            <person name="Brown R.H."/>
            <person name="Butlin R.K."/>
            <person name="Caggese C."/>
            <person name="Calvi B.R."/>
            <person name="Bernardo de Carvalho A."/>
            <person name="Caspi A."/>
            <person name="Castrezana S."/>
            <person name="Celniker S.E."/>
            <person name="Chang J.L."/>
            <person name="Chapple C."/>
            <person name="Chatterji S."/>
            <person name="Chinwalla A."/>
            <person name="Civetta A."/>
            <person name="Clifton S.W."/>
            <person name="Comeron J.M."/>
            <person name="Costello J.C."/>
            <person name="Coyne J.A."/>
            <person name="Daub J."/>
            <person name="David R.G."/>
            <person name="Delcher A.L."/>
            <person name="Delehaunty K."/>
            <person name="Do C.B."/>
            <person name="Ebling H."/>
            <person name="Edwards K."/>
            <person name="Eickbush T."/>
            <person name="Evans J.D."/>
            <person name="Filipski A."/>
            <person name="Findeiss S."/>
            <person name="Freyhult E."/>
            <person name="Fulton L."/>
            <person name="Fulton R."/>
            <person name="Garcia A.C."/>
            <person name="Gardiner A."/>
            <person name="Garfield D.A."/>
            <person name="Garvin B.E."/>
            <person name="Gibson G."/>
            <person name="Gilbert D."/>
            <person name="Gnerre S."/>
            <person name="Godfrey J."/>
            <person name="Good R."/>
            <person name="Gotea V."/>
            <person name="Gravely B."/>
            <person name="Greenberg A.J."/>
            <person name="Griffiths-Jones S."/>
            <person name="Gross S."/>
            <person name="Guigo R."/>
            <person name="Gustafson E.A."/>
            <person name="Haerty W."/>
            <person name="Hahn M.W."/>
            <person name="Halligan D.L."/>
            <person name="Halpern A.L."/>
            <person name="Halter G.M."/>
            <person name="Han M.V."/>
            <person name="Heger A."/>
            <person name="Hillier L."/>
            <person name="Hinrichs A.S."/>
            <person name="Holmes I."/>
            <person name="Hoskins R.A."/>
            <person name="Hubisz M.J."/>
            <person name="Hultmark D."/>
            <person name="Huntley M.A."/>
            <person name="Jaffe D.B."/>
            <person name="Jagadeeshan S."/>
            <person name="Jeck W.R."/>
            <person name="Johnson J."/>
            <person name="Jones C.D."/>
            <person name="Jordan W.C."/>
            <person name="Karpen G.H."/>
            <person name="Kataoka E."/>
            <person name="Keightley P.D."/>
            <person name="Kheradpour P."/>
            <person name="Kirkness E.F."/>
            <person name="Koerich L.B."/>
            <person name="Kristiansen K."/>
            <person name="Kudrna D."/>
            <person name="Kulathinal R.J."/>
            <person name="Kumar S."/>
            <person name="Kwok R."/>
            <person name="Lander E."/>
            <person name="Langley C.H."/>
            <person name="Lapoint R."/>
            <person name="Lazzaro B.P."/>
            <person name="Lee S.J."/>
            <person name="Levesque L."/>
            <person name="Li R."/>
            <person name="Lin C.F."/>
            <person name="Lin M.F."/>
            <person name="Lindblad-Toh K."/>
            <person name="Llopart A."/>
            <person name="Long M."/>
            <person name="Low L."/>
            <person name="Lozovsky E."/>
            <person name="Lu J."/>
            <person name="Luo M."/>
            <person name="Machado C.A."/>
            <person name="Makalowski W."/>
            <person name="Marzo M."/>
            <person name="Matsuda M."/>
            <person name="Matzkin L."/>
            <person name="McAllister B."/>
            <person name="McBride C.S."/>
            <person name="McKernan B."/>
            <person name="McKernan K."/>
            <person name="Mendez-Lago M."/>
            <person name="Minx P."/>
            <person name="Mollenhauer M.U."/>
            <person name="Montooth K."/>
            <person name="Mount S.M."/>
            <person name="Mu X."/>
            <person name="Myers E."/>
            <person name="Negre B."/>
            <person name="Newfeld S."/>
            <person name="Nielsen R."/>
            <person name="Noor M.A."/>
            <person name="O'Grady P."/>
            <person name="Pachter L."/>
            <person name="Papaceit M."/>
            <person name="Parisi M.J."/>
            <person name="Parisi M."/>
            <person name="Parts L."/>
            <person name="Pedersen J.S."/>
            <person name="Pesole G."/>
            <person name="Phillippy A.M."/>
            <person name="Ponting C.P."/>
            <person name="Pop M."/>
            <person name="Porcelli D."/>
            <person name="Powell J.R."/>
            <person name="Prohaska S."/>
            <person name="Pruitt K."/>
            <person name="Puig M."/>
            <person name="Quesneville H."/>
            <person name="Ram K.R."/>
            <person name="Rand D."/>
            <person name="Rasmussen M.D."/>
            <person name="Reed L.K."/>
            <person name="Reenan R."/>
            <person name="Reily A."/>
            <person name="Remington K.A."/>
            <person name="Rieger T.T."/>
            <person name="Ritchie M.G."/>
            <person name="Robin C."/>
            <person name="Rogers Y.H."/>
            <person name="Rohde C."/>
            <person name="Rozas J."/>
            <person name="Rubenfield M.J."/>
            <person name="Ruiz A."/>
            <person name="Russo S."/>
            <person name="Salzberg S.L."/>
            <person name="Sanchez-Gracia A."/>
            <person name="Saranga D.J."/>
            <person name="Sato H."/>
            <person name="Schaeffer S.W."/>
            <person name="Schatz M.C."/>
            <person name="Schlenke T."/>
            <person name="Schwartz R."/>
            <person name="Segarra C."/>
            <person name="Singh R.S."/>
            <person name="Sirot L."/>
            <person name="Sirota M."/>
            <person name="Sisneros N.B."/>
            <person name="Smith C.D."/>
            <person name="Smith T.F."/>
            <person name="Spieth J."/>
            <person name="Stage D.E."/>
            <person name="Stark A."/>
            <person name="Stephan W."/>
            <person name="Strausberg R.L."/>
            <person name="Strempel S."/>
            <person name="Sturgill D."/>
            <person name="Sutton G."/>
            <person name="Sutton G.G."/>
            <person name="Tao W."/>
            <person name="Teichmann S."/>
            <person name="Tobari Y.N."/>
            <person name="Tomimura Y."/>
            <person name="Tsolas J.M."/>
            <person name="Valente V.L."/>
            <person name="Venter E."/>
            <person name="Venter J.C."/>
            <person name="Vicario S."/>
            <person name="Vieira F.G."/>
            <person name="Vilella A.J."/>
            <person name="Villasante A."/>
            <person name="Walenz B."/>
            <person name="Wang J."/>
            <person name="Wasserman M."/>
            <person name="Watts T."/>
            <person name="Wilson D."/>
            <person name="Wilson R.K."/>
            <person name="Wing R.A."/>
            <person name="Wolfner M.F."/>
            <person name="Wong A."/>
            <person name="Wong G.K."/>
            <person name="Wu C.I."/>
            <person name="Wu G."/>
            <person name="Yamamoto D."/>
            <person name="Yang H.P."/>
            <person name="Yang S.P."/>
            <person name="Yorke J.A."/>
            <person name="Yoshida K."/>
            <person name="Zdobnov E."/>
            <person name="Zhang P."/>
            <person name="Zhang Y."/>
            <person name="Zimin A.V."/>
            <person name="Baldwin J."/>
            <person name="Abdouelleil A."/>
            <person name="Abdulkadir J."/>
            <person name="Abebe A."/>
            <person name="Abera B."/>
            <person name="Abreu J."/>
            <person name="Acer S.C."/>
            <person name="Aftuck L."/>
            <person name="Alexander A."/>
            <person name="An P."/>
            <person name="Anderson E."/>
            <person name="Anderson S."/>
            <person name="Arachi H."/>
            <person name="Azer M."/>
            <person name="Bachantsang P."/>
            <person name="Barry A."/>
            <person name="Bayul T."/>
            <person name="Berlin A."/>
            <person name="Bessette D."/>
            <person name="Bloom T."/>
            <person name="Blye J."/>
            <person name="Boguslavskiy L."/>
            <person name="Bonnet C."/>
            <person name="Boukhgalter B."/>
            <person name="Bourzgui I."/>
            <person name="Brown A."/>
            <person name="Cahill P."/>
            <person name="Channer S."/>
            <person name="Cheshatsang Y."/>
            <person name="Chuda L."/>
            <person name="Citroen M."/>
            <person name="Collymore A."/>
            <person name="Cooke P."/>
            <person name="Costello M."/>
            <person name="D'Aco K."/>
            <person name="Daza R."/>
            <person name="De Haan G."/>
            <person name="DeGray S."/>
            <person name="DeMaso C."/>
            <person name="Dhargay N."/>
            <person name="Dooley K."/>
            <person name="Dooley E."/>
            <person name="Doricent M."/>
            <person name="Dorje P."/>
            <person name="Dorjee K."/>
            <person name="Dupes A."/>
            <person name="Elong R."/>
            <person name="Falk J."/>
            <person name="Farina A."/>
            <person name="Faro S."/>
            <person name="Ferguson D."/>
            <person name="Fisher S."/>
            <person name="Foley C.D."/>
            <person name="Franke A."/>
            <person name="Friedrich D."/>
            <person name="Gadbois L."/>
            <person name="Gearin G."/>
            <person name="Gearin C.R."/>
            <person name="Giannoukos G."/>
            <person name="Goode T."/>
            <person name="Graham J."/>
            <person name="Grandbois E."/>
            <person name="Grewal S."/>
            <person name="Gyaltsen K."/>
            <person name="Hafez N."/>
            <person name="Hagos B."/>
            <person name="Hall J."/>
            <person name="Henson C."/>
            <person name="Hollinger A."/>
            <person name="Honan T."/>
            <person name="Huard M.D."/>
            <person name="Hughes L."/>
            <person name="Hurhula B."/>
            <person name="Husby M.E."/>
            <person name="Kamat A."/>
            <person name="Kanga B."/>
            <person name="Kashin S."/>
            <person name="Khazanovich D."/>
            <person name="Kisner P."/>
            <person name="Lance K."/>
            <person name="Lara M."/>
            <person name="Lee W."/>
            <person name="Lennon N."/>
            <person name="Letendre F."/>
            <person name="LeVine R."/>
            <person name="Lipovsky A."/>
            <person name="Liu X."/>
            <person name="Liu J."/>
            <person name="Liu S."/>
            <person name="Lokyitsang T."/>
            <person name="Lokyitsang Y."/>
            <person name="Lubonja R."/>
            <person name="Lui A."/>
            <person name="MacDonald P."/>
            <person name="Magnisalis V."/>
            <person name="Maru K."/>
            <person name="Matthews C."/>
            <person name="McCusker W."/>
            <person name="McDonough S."/>
            <person name="Mehta T."/>
            <person name="Meldrim J."/>
            <person name="Meneus L."/>
            <person name="Mihai O."/>
            <person name="Mihalev A."/>
            <person name="Mihova T."/>
            <person name="Mittelman R."/>
            <person name="Mlenga V."/>
            <person name="Montmayeur A."/>
            <person name="Mulrain L."/>
            <person name="Navidi A."/>
            <person name="Naylor J."/>
            <person name="Negash T."/>
            <person name="Nguyen T."/>
            <person name="Nguyen N."/>
            <person name="Nicol R."/>
            <person name="Norbu C."/>
            <person name="Norbu N."/>
            <person name="Novod N."/>
            <person name="O'Neill B."/>
            <person name="Osman S."/>
            <person name="Markiewicz E."/>
            <person name="Oyono O.L."/>
            <person name="Patti C."/>
            <person name="Phunkhang P."/>
            <person name="Pierre F."/>
            <person name="Priest M."/>
            <person name="Raghuraman S."/>
            <person name="Rege F."/>
            <person name="Reyes R."/>
            <person name="Rise C."/>
            <person name="Rogov P."/>
            <person name="Ross K."/>
            <person name="Ryan E."/>
            <person name="Settipalli S."/>
            <person name="Shea T."/>
            <person name="Sherpa N."/>
            <person name="Shi L."/>
            <person name="Shih D."/>
            <person name="Sparrow T."/>
            <person name="Spaulding J."/>
            <person name="Stalker J."/>
            <person name="Stange-Thomann N."/>
            <person name="Stavropoulos S."/>
            <person name="Stone C."/>
            <person name="Strader C."/>
            <person name="Tesfaye S."/>
            <person name="Thomson T."/>
            <person name="Thoulutsang Y."/>
            <person name="Thoulutsang D."/>
            <person name="Topham K."/>
            <person name="Topping I."/>
            <person name="Tsamla T."/>
            <person name="Vassiliev H."/>
            <person name="Vo A."/>
            <person name="Wangchuk T."/>
            <person name="Wangdi T."/>
            <person name="Weiand M."/>
            <person name="Wilkinson J."/>
            <person name="Wilson A."/>
            <person name="Yadav S."/>
            <person name="Young G."/>
            <person name="Yu Q."/>
            <person name="Zembek L."/>
            <person name="Zhong D."/>
            <person name="Zimmer A."/>
            <person name="Zwirko Z."/>
            <person name="Jaffe D.B."/>
            <person name="Alvarez P."/>
            <person name="Brockman W."/>
            <person name="Butler J."/>
            <person name="Chin C."/>
            <person name="Gnerre S."/>
            <person name="Grabherr M."/>
            <person name="Kleber M."/>
            <person name="Mauceli E."/>
            <person name="MacCallum I."/>
        </authorList>
    </citation>
    <scope>NUCLEOTIDE SEQUENCE [LARGE SCALE GENOMIC DNA]</scope>
    <source>
        <strain evidence="3">Tucson 15081-1352.22</strain>
    </source>
</reference>
<sequence length="206" mass="23574">MCITNCKCQLVFVFATLCAFPLWCYYFCAAKMSRMLGKPNTKENLLYKWQVELGEPCLQPLDGYMHCTLCNTLISANRRAQLVSHLYSAQHLGIEVKSPERKKRKIHTTAPATATVTTTITTEAEEAAITNEETENRTNADEGNDKDIDKDNTRNDSAFDLELCAAFKSAKIPLAALNNSQFRTFLHKYTNRPIRDEQFMRWRYNA</sequence>
<dbReference type="EMBL" id="CH933810">
    <property type="protein sequence ID" value="KRF93849.1"/>
    <property type="molecule type" value="Genomic_DNA"/>
</dbReference>
<name>A0A0Q9WY12_DROMO</name>
<evidence type="ECO:0000313" key="2">
    <source>
        <dbReference type="EMBL" id="KRF93849.1"/>
    </source>
</evidence>
<dbReference type="Proteomes" id="UP000009192">
    <property type="component" value="Unassembled WGS sequence"/>
</dbReference>
<accession>A0A0Q9WY12</accession>
<dbReference type="KEGG" id="dmo:Dmoj_GI27073"/>
<protein>
    <submittedName>
        <fullName evidence="2">Uncharacterized protein</fullName>
    </submittedName>
</protein>
<evidence type="ECO:0000256" key="1">
    <source>
        <dbReference type="SAM" id="MobiDB-lite"/>
    </source>
</evidence>
<gene>
    <name evidence="2" type="primary">Dmoj\GI27073</name>
    <name evidence="2" type="ORF">Dmoj_GI27073</name>
</gene>